<evidence type="ECO:0000313" key="3">
    <source>
        <dbReference type="Proteomes" id="UP000321523"/>
    </source>
</evidence>
<dbReference type="PANTHER" id="PTHR15887:SF1">
    <property type="entry name" value="TRANSMEMBRANE PROTEIN 69"/>
    <property type="match status" value="1"/>
</dbReference>
<keyword evidence="1" id="KW-0812">Transmembrane</keyword>
<protein>
    <recommendedName>
        <fullName evidence="4">DUF3429 domain-containing protein</fullName>
    </recommendedName>
</protein>
<gene>
    <name evidence="2" type="ORF">SAE02_49170</name>
</gene>
<keyword evidence="1" id="KW-0472">Membrane</keyword>
<dbReference type="OrthoDB" id="5297436at2"/>
<dbReference type="Proteomes" id="UP000321523">
    <property type="component" value="Unassembled WGS sequence"/>
</dbReference>
<sequence>MLSQTPRPALVLGFAGLIPFWFAATCVWLAPAPWNVHALQIQVLYAATILSFLGAVHWGLAVANYGGAPATPDNPAPAMTWSRLGWSVVPPLVAWIAVCMNAVPALITFILAFAALYAGDRSAVRAGHAPVWYLPLRRALTVLVIAALAVSLARVLLGTGLLGGTADGG</sequence>
<keyword evidence="3" id="KW-1185">Reference proteome</keyword>
<feature type="transmembrane region" description="Helical" evidence="1">
    <location>
        <begin position="43"/>
        <end position="65"/>
    </location>
</feature>
<accession>A0A512DWC5</accession>
<proteinExistence type="predicted"/>
<keyword evidence="1" id="KW-1133">Transmembrane helix</keyword>
<dbReference type="AlphaFoldDB" id="A0A512DWC5"/>
<feature type="transmembrane region" description="Helical" evidence="1">
    <location>
        <begin position="12"/>
        <end position="31"/>
    </location>
</feature>
<comment type="caution">
    <text evidence="2">The sequence shown here is derived from an EMBL/GenBank/DDBJ whole genome shotgun (WGS) entry which is preliminary data.</text>
</comment>
<feature type="transmembrane region" description="Helical" evidence="1">
    <location>
        <begin position="139"/>
        <end position="157"/>
    </location>
</feature>
<name>A0A512DWC5_9PROT</name>
<evidence type="ECO:0000256" key="1">
    <source>
        <dbReference type="SAM" id="Phobius"/>
    </source>
</evidence>
<dbReference type="PANTHER" id="PTHR15887">
    <property type="entry name" value="TRANSMEMBRANE PROTEIN 69"/>
    <property type="match status" value="1"/>
</dbReference>
<evidence type="ECO:0000313" key="2">
    <source>
        <dbReference type="EMBL" id="GEO40769.1"/>
    </source>
</evidence>
<dbReference type="Pfam" id="PF11911">
    <property type="entry name" value="DUF3429"/>
    <property type="match status" value="1"/>
</dbReference>
<feature type="transmembrane region" description="Helical" evidence="1">
    <location>
        <begin position="92"/>
        <end position="118"/>
    </location>
</feature>
<organism evidence="2 3">
    <name type="scientific">Skermanella aerolata</name>
    <dbReference type="NCBI Taxonomy" id="393310"/>
    <lineage>
        <taxon>Bacteria</taxon>
        <taxon>Pseudomonadati</taxon>
        <taxon>Pseudomonadota</taxon>
        <taxon>Alphaproteobacteria</taxon>
        <taxon>Rhodospirillales</taxon>
        <taxon>Azospirillaceae</taxon>
        <taxon>Skermanella</taxon>
    </lineage>
</organism>
<dbReference type="EMBL" id="BJYZ01000023">
    <property type="protein sequence ID" value="GEO40769.1"/>
    <property type="molecule type" value="Genomic_DNA"/>
</dbReference>
<dbReference type="InterPro" id="IPR021836">
    <property type="entry name" value="DUF3429"/>
</dbReference>
<reference evidence="2 3" key="1">
    <citation type="submission" date="2019-07" db="EMBL/GenBank/DDBJ databases">
        <title>Whole genome shotgun sequence of Skermanella aerolata NBRC 106429.</title>
        <authorList>
            <person name="Hosoyama A."/>
            <person name="Uohara A."/>
            <person name="Ohji S."/>
            <person name="Ichikawa N."/>
        </authorList>
    </citation>
    <scope>NUCLEOTIDE SEQUENCE [LARGE SCALE GENOMIC DNA]</scope>
    <source>
        <strain evidence="2 3">NBRC 106429</strain>
    </source>
</reference>
<evidence type="ECO:0008006" key="4">
    <source>
        <dbReference type="Google" id="ProtNLM"/>
    </source>
</evidence>
<dbReference type="RefSeq" id="WP_044428724.1">
    <property type="nucleotide sequence ID" value="NZ_BJYZ01000023.1"/>
</dbReference>